<dbReference type="AlphaFoldDB" id="A0A0B0MJ13"/>
<gene>
    <name evidence="1" type="ORF">F383_38007</name>
</gene>
<reference evidence="2" key="1">
    <citation type="submission" date="2014-09" db="EMBL/GenBank/DDBJ databases">
        <authorList>
            <person name="Mudge J."/>
            <person name="Ramaraj T."/>
            <person name="Lindquist I.E."/>
            <person name="Bharti A.K."/>
            <person name="Sundararajan A."/>
            <person name="Cameron C.T."/>
            <person name="Woodward J.E."/>
            <person name="May G.D."/>
            <person name="Brubaker C."/>
            <person name="Broadhvest J."/>
            <person name="Wilkins T.A."/>
        </authorList>
    </citation>
    <scope>NUCLEOTIDE SEQUENCE</scope>
    <source>
        <strain evidence="2">cv. AKA8401</strain>
    </source>
</reference>
<sequence length="27" mass="3385">MIYNKRTKSLYMSYLKYLNFTIPKRLV</sequence>
<protein>
    <submittedName>
        <fullName evidence="1">Uncharacterized protein</fullName>
    </submittedName>
</protein>
<organism evidence="1 2">
    <name type="scientific">Gossypium arboreum</name>
    <name type="common">Tree cotton</name>
    <name type="synonym">Gossypium nanking</name>
    <dbReference type="NCBI Taxonomy" id="29729"/>
    <lineage>
        <taxon>Eukaryota</taxon>
        <taxon>Viridiplantae</taxon>
        <taxon>Streptophyta</taxon>
        <taxon>Embryophyta</taxon>
        <taxon>Tracheophyta</taxon>
        <taxon>Spermatophyta</taxon>
        <taxon>Magnoliopsida</taxon>
        <taxon>eudicotyledons</taxon>
        <taxon>Gunneridae</taxon>
        <taxon>Pentapetalae</taxon>
        <taxon>rosids</taxon>
        <taxon>malvids</taxon>
        <taxon>Malvales</taxon>
        <taxon>Malvaceae</taxon>
        <taxon>Malvoideae</taxon>
        <taxon>Gossypium</taxon>
    </lineage>
</organism>
<accession>A0A0B0MJ13</accession>
<dbReference type="EMBL" id="JRRC01056199">
    <property type="protein sequence ID" value="KHF98895.1"/>
    <property type="molecule type" value="Genomic_DNA"/>
</dbReference>
<evidence type="ECO:0000313" key="1">
    <source>
        <dbReference type="EMBL" id="KHF98895.1"/>
    </source>
</evidence>
<keyword evidence="2" id="KW-1185">Reference proteome</keyword>
<name>A0A0B0MJ13_GOSAR</name>
<evidence type="ECO:0000313" key="2">
    <source>
        <dbReference type="Proteomes" id="UP000032142"/>
    </source>
</evidence>
<dbReference type="Proteomes" id="UP000032142">
    <property type="component" value="Unassembled WGS sequence"/>
</dbReference>
<proteinExistence type="predicted"/>
<comment type="caution">
    <text evidence="1">The sequence shown here is derived from an EMBL/GenBank/DDBJ whole genome shotgun (WGS) entry which is preliminary data.</text>
</comment>